<proteinExistence type="predicted"/>
<evidence type="ECO:0000256" key="1">
    <source>
        <dbReference type="ARBA" id="ARBA00004141"/>
    </source>
</evidence>
<dbReference type="AlphaFoldDB" id="A0A0L8IBI9"/>
<dbReference type="Gene3D" id="1.20.1070.10">
    <property type="entry name" value="Rhodopsin 7-helix transmembrane proteins"/>
    <property type="match status" value="1"/>
</dbReference>
<gene>
    <name evidence="10" type="ORF">OCBIM_22023140mg</name>
</gene>
<name>A0A0L8IBI9_OCTBM</name>
<sequence>MCVAIVLYSFLPAIVLFFMSILMIHKILQPSNLGQNVQRRSTSLSKNSVYLVITINSVFLFTTFPISIYYFLMVFQSQSDCVLYTFLDMLACVNNAINIVLYAAVSKSFRQNLKGICCKETSMNRNAVYSLQYTTY</sequence>
<reference evidence="10" key="1">
    <citation type="submission" date="2015-07" db="EMBL/GenBank/DDBJ databases">
        <title>MeaNS - Measles Nucleotide Surveillance Program.</title>
        <authorList>
            <person name="Tran T."/>
            <person name="Druce J."/>
        </authorList>
    </citation>
    <scope>NUCLEOTIDE SEQUENCE</scope>
    <source>
        <strain evidence="10">UCB-OBI-ISO-001</strain>
        <tissue evidence="10">Gonad</tissue>
    </source>
</reference>
<feature type="domain" description="G-protein coupled receptors family 1 profile" evidence="9">
    <location>
        <begin position="1"/>
        <end position="102"/>
    </location>
</feature>
<dbReference type="InterPro" id="IPR000276">
    <property type="entry name" value="GPCR_Rhodpsn"/>
</dbReference>
<dbReference type="EMBL" id="KQ416081">
    <property type="protein sequence ID" value="KOF98759.1"/>
    <property type="molecule type" value="Genomic_DNA"/>
</dbReference>
<keyword evidence="7" id="KW-0807">Transducer</keyword>
<evidence type="ECO:0000256" key="6">
    <source>
        <dbReference type="ARBA" id="ARBA00023170"/>
    </source>
</evidence>
<evidence type="ECO:0000256" key="7">
    <source>
        <dbReference type="ARBA" id="ARBA00023224"/>
    </source>
</evidence>
<keyword evidence="2 8" id="KW-0812">Transmembrane</keyword>
<dbReference type="PROSITE" id="PS50262">
    <property type="entry name" value="G_PROTEIN_RECEP_F1_2"/>
    <property type="match status" value="1"/>
</dbReference>
<accession>A0A0L8IBI9</accession>
<dbReference type="InterPro" id="IPR019427">
    <property type="entry name" value="7TM_GPCR_serpentine_rcpt_Srw"/>
</dbReference>
<evidence type="ECO:0000256" key="3">
    <source>
        <dbReference type="ARBA" id="ARBA00022989"/>
    </source>
</evidence>
<feature type="transmembrane region" description="Helical" evidence="8">
    <location>
        <begin position="6"/>
        <end position="28"/>
    </location>
</feature>
<comment type="subcellular location">
    <subcellularLocation>
        <location evidence="1">Membrane</location>
        <topology evidence="1">Multi-pass membrane protein</topology>
    </subcellularLocation>
</comment>
<feature type="transmembrane region" description="Helical" evidence="8">
    <location>
        <begin position="49"/>
        <end position="72"/>
    </location>
</feature>
<dbReference type="Pfam" id="PF10324">
    <property type="entry name" value="7TM_GPCR_Srw"/>
    <property type="match status" value="1"/>
</dbReference>
<dbReference type="PANTHER" id="PTHR24243">
    <property type="entry name" value="G-PROTEIN COUPLED RECEPTOR"/>
    <property type="match status" value="1"/>
</dbReference>
<dbReference type="PANTHER" id="PTHR24243:SF208">
    <property type="entry name" value="PYROKININ-1 RECEPTOR"/>
    <property type="match status" value="1"/>
</dbReference>
<organism evidence="10">
    <name type="scientific">Octopus bimaculoides</name>
    <name type="common">California two-spotted octopus</name>
    <dbReference type="NCBI Taxonomy" id="37653"/>
    <lineage>
        <taxon>Eukaryota</taxon>
        <taxon>Metazoa</taxon>
        <taxon>Spiralia</taxon>
        <taxon>Lophotrochozoa</taxon>
        <taxon>Mollusca</taxon>
        <taxon>Cephalopoda</taxon>
        <taxon>Coleoidea</taxon>
        <taxon>Octopodiformes</taxon>
        <taxon>Octopoda</taxon>
        <taxon>Incirrata</taxon>
        <taxon>Octopodidae</taxon>
        <taxon>Octopus</taxon>
    </lineage>
</organism>
<keyword evidence="3 8" id="KW-1133">Transmembrane helix</keyword>
<dbReference type="PRINTS" id="PR00237">
    <property type="entry name" value="GPCRRHODOPSN"/>
</dbReference>
<feature type="transmembrane region" description="Helical" evidence="8">
    <location>
        <begin position="84"/>
        <end position="105"/>
    </location>
</feature>
<protein>
    <recommendedName>
        <fullName evidence="9">G-protein coupled receptors family 1 profile domain-containing protein</fullName>
    </recommendedName>
</protein>
<keyword evidence="5 8" id="KW-0472">Membrane</keyword>
<dbReference type="GO" id="GO:0008528">
    <property type="term" value="F:G protein-coupled peptide receptor activity"/>
    <property type="evidence" value="ECO:0007669"/>
    <property type="project" value="InterPro"/>
</dbReference>
<dbReference type="SUPFAM" id="SSF81321">
    <property type="entry name" value="Family A G protein-coupled receptor-like"/>
    <property type="match status" value="1"/>
</dbReference>
<dbReference type="GO" id="GO:0016020">
    <property type="term" value="C:membrane"/>
    <property type="evidence" value="ECO:0007669"/>
    <property type="project" value="UniProtKB-SubCell"/>
</dbReference>
<evidence type="ECO:0000259" key="9">
    <source>
        <dbReference type="PROSITE" id="PS50262"/>
    </source>
</evidence>
<dbReference type="InterPro" id="IPR017452">
    <property type="entry name" value="GPCR_Rhodpsn_7TM"/>
</dbReference>
<keyword evidence="4" id="KW-0297">G-protein coupled receptor</keyword>
<evidence type="ECO:0000256" key="5">
    <source>
        <dbReference type="ARBA" id="ARBA00023136"/>
    </source>
</evidence>
<evidence type="ECO:0000256" key="4">
    <source>
        <dbReference type="ARBA" id="ARBA00023040"/>
    </source>
</evidence>
<keyword evidence="6" id="KW-0675">Receptor</keyword>
<evidence type="ECO:0000256" key="2">
    <source>
        <dbReference type="ARBA" id="ARBA00022692"/>
    </source>
</evidence>
<evidence type="ECO:0000256" key="8">
    <source>
        <dbReference type="SAM" id="Phobius"/>
    </source>
</evidence>
<evidence type="ECO:0000313" key="10">
    <source>
        <dbReference type="EMBL" id="KOF98759.1"/>
    </source>
</evidence>